<proteinExistence type="predicted"/>
<dbReference type="EMBL" id="FMHG01000001">
    <property type="protein sequence ID" value="SCJ54272.1"/>
    <property type="molecule type" value="Genomic_DNA"/>
</dbReference>
<name>A0A1C6H984_9FIRM</name>
<evidence type="ECO:0000313" key="1">
    <source>
        <dbReference type="EMBL" id="SCJ54272.1"/>
    </source>
</evidence>
<reference evidence="1" key="1">
    <citation type="submission" date="2015-09" db="EMBL/GenBank/DDBJ databases">
        <authorList>
            <consortium name="Pathogen Informatics"/>
        </authorList>
    </citation>
    <scope>NUCLEOTIDE SEQUENCE</scope>
    <source>
        <strain evidence="1">2789STDY5834896</strain>
    </source>
</reference>
<protein>
    <submittedName>
        <fullName evidence="1">Uncharacterized protein</fullName>
    </submittedName>
</protein>
<dbReference type="AlphaFoldDB" id="A0A1C6H984"/>
<organism evidence="1">
    <name type="scientific">uncultured Anaerotruncus sp</name>
    <dbReference type="NCBI Taxonomy" id="905011"/>
    <lineage>
        <taxon>Bacteria</taxon>
        <taxon>Bacillati</taxon>
        <taxon>Bacillota</taxon>
        <taxon>Clostridia</taxon>
        <taxon>Eubacteriales</taxon>
        <taxon>Oscillospiraceae</taxon>
        <taxon>Anaerotruncus</taxon>
        <taxon>environmental samples</taxon>
    </lineage>
</organism>
<gene>
    <name evidence="1" type="ORF">SAMEA3545359_00749</name>
</gene>
<accession>A0A1C6H984</accession>
<sequence length="61" mass="7060">MAEELYYRLGLSDLLDQDLSAYEYYCSQPVFIKRKLDALDIGSFEELQRAVGMLAAKYTPF</sequence>